<keyword evidence="7" id="KW-0406">Ion transport</keyword>
<evidence type="ECO:0000256" key="2">
    <source>
        <dbReference type="ARBA" id="ARBA00022448"/>
    </source>
</evidence>
<accession>A0A0S3EXR9</accession>
<dbReference type="AlphaFoldDB" id="A0A0S3EXR9"/>
<feature type="chain" id="PRO_5006611746" description="TonB-dependent receptor plug domain-containing protein" evidence="12">
    <location>
        <begin position="27"/>
        <end position="894"/>
    </location>
</feature>
<keyword evidence="10 11" id="KW-0998">Cell outer membrane</keyword>
<keyword evidence="3 11" id="KW-1134">Transmembrane beta strand</keyword>
<keyword evidence="5 11" id="KW-0812">Transmembrane</keyword>
<dbReference type="PROSITE" id="PS52016">
    <property type="entry name" value="TONB_DEPENDENT_REC_3"/>
    <property type="match status" value="1"/>
</dbReference>
<evidence type="ECO:0000256" key="5">
    <source>
        <dbReference type="ARBA" id="ARBA00022692"/>
    </source>
</evidence>
<keyword evidence="4" id="KW-0410">Iron transport</keyword>
<gene>
    <name evidence="14" type="ORF">ATN00_07825</name>
</gene>
<evidence type="ECO:0000256" key="8">
    <source>
        <dbReference type="ARBA" id="ARBA00023077"/>
    </source>
</evidence>
<keyword evidence="8" id="KW-0798">TonB box</keyword>
<evidence type="ECO:0000256" key="3">
    <source>
        <dbReference type="ARBA" id="ARBA00022452"/>
    </source>
</evidence>
<dbReference type="STRING" id="1332080.ATN00_07825"/>
<dbReference type="Pfam" id="PF07715">
    <property type="entry name" value="Plug"/>
    <property type="match status" value="1"/>
</dbReference>
<dbReference type="KEGG" id="sbd:ATN00_07825"/>
<keyword evidence="6" id="KW-0408">Iron</keyword>
<evidence type="ECO:0000256" key="4">
    <source>
        <dbReference type="ARBA" id="ARBA00022496"/>
    </source>
</evidence>
<keyword evidence="15" id="KW-1185">Reference proteome</keyword>
<dbReference type="PANTHER" id="PTHR32552:SF81">
    <property type="entry name" value="TONB-DEPENDENT OUTER MEMBRANE RECEPTOR"/>
    <property type="match status" value="1"/>
</dbReference>
<dbReference type="InterPro" id="IPR036942">
    <property type="entry name" value="Beta-barrel_TonB_sf"/>
</dbReference>
<keyword evidence="2 11" id="KW-0813">Transport</keyword>
<dbReference type="RefSeq" id="WP_062063706.1">
    <property type="nucleotide sequence ID" value="NZ_CP013264.1"/>
</dbReference>
<evidence type="ECO:0000256" key="12">
    <source>
        <dbReference type="SAM" id="SignalP"/>
    </source>
</evidence>
<feature type="domain" description="TonB-dependent receptor plug" evidence="13">
    <location>
        <begin position="54"/>
        <end position="163"/>
    </location>
</feature>
<evidence type="ECO:0000256" key="10">
    <source>
        <dbReference type="ARBA" id="ARBA00023237"/>
    </source>
</evidence>
<evidence type="ECO:0000256" key="11">
    <source>
        <dbReference type="PROSITE-ProRule" id="PRU01360"/>
    </source>
</evidence>
<dbReference type="GO" id="GO:0006826">
    <property type="term" value="P:iron ion transport"/>
    <property type="evidence" value="ECO:0007669"/>
    <property type="project" value="UniProtKB-KW"/>
</dbReference>
<evidence type="ECO:0000256" key="9">
    <source>
        <dbReference type="ARBA" id="ARBA00023136"/>
    </source>
</evidence>
<dbReference type="GO" id="GO:0009279">
    <property type="term" value="C:cell outer membrane"/>
    <property type="evidence" value="ECO:0007669"/>
    <property type="project" value="UniProtKB-SubCell"/>
</dbReference>
<dbReference type="InterPro" id="IPR039426">
    <property type="entry name" value="TonB-dep_rcpt-like"/>
</dbReference>
<keyword evidence="12" id="KW-0732">Signal</keyword>
<dbReference type="PANTHER" id="PTHR32552">
    <property type="entry name" value="FERRICHROME IRON RECEPTOR-RELATED"/>
    <property type="match status" value="1"/>
</dbReference>
<evidence type="ECO:0000313" key="15">
    <source>
        <dbReference type="Proteomes" id="UP000056968"/>
    </source>
</evidence>
<evidence type="ECO:0000256" key="6">
    <source>
        <dbReference type="ARBA" id="ARBA00023004"/>
    </source>
</evidence>
<keyword evidence="9 11" id="KW-0472">Membrane</keyword>
<organism evidence="14 15">
    <name type="scientific">Sphingobium baderi</name>
    <dbReference type="NCBI Taxonomy" id="1332080"/>
    <lineage>
        <taxon>Bacteria</taxon>
        <taxon>Pseudomonadati</taxon>
        <taxon>Pseudomonadota</taxon>
        <taxon>Alphaproteobacteria</taxon>
        <taxon>Sphingomonadales</taxon>
        <taxon>Sphingomonadaceae</taxon>
        <taxon>Sphingobium</taxon>
    </lineage>
</organism>
<evidence type="ECO:0000256" key="7">
    <source>
        <dbReference type="ARBA" id="ARBA00023065"/>
    </source>
</evidence>
<evidence type="ECO:0000313" key="14">
    <source>
        <dbReference type="EMBL" id="ALR20225.1"/>
    </source>
</evidence>
<name>A0A0S3EXR9_9SPHN</name>
<dbReference type="InterPro" id="IPR012910">
    <property type="entry name" value="Plug_dom"/>
</dbReference>
<feature type="signal peptide" evidence="12">
    <location>
        <begin position="1"/>
        <end position="26"/>
    </location>
</feature>
<dbReference type="Gene3D" id="2.40.170.20">
    <property type="entry name" value="TonB-dependent receptor, beta-barrel domain"/>
    <property type="match status" value="2"/>
</dbReference>
<dbReference type="EMBL" id="CP013264">
    <property type="protein sequence ID" value="ALR20225.1"/>
    <property type="molecule type" value="Genomic_DNA"/>
</dbReference>
<comment type="subcellular location">
    <subcellularLocation>
        <location evidence="1 11">Cell outer membrane</location>
        <topology evidence="1 11">Multi-pass membrane protein</topology>
    </subcellularLocation>
</comment>
<evidence type="ECO:0000259" key="13">
    <source>
        <dbReference type="Pfam" id="PF07715"/>
    </source>
</evidence>
<protein>
    <recommendedName>
        <fullName evidence="13">TonB-dependent receptor plug domain-containing protein</fullName>
    </recommendedName>
</protein>
<dbReference type="SUPFAM" id="SSF56935">
    <property type="entry name" value="Porins"/>
    <property type="match status" value="1"/>
</dbReference>
<evidence type="ECO:0000256" key="1">
    <source>
        <dbReference type="ARBA" id="ARBA00004571"/>
    </source>
</evidence>
<reference evidence="14 15" key="1">
    <citation type="submission" date="2015-11" db="EMBL/GenBank/DDBJ databases">
        <title>A Two-component Flavoprotein Monooxygenase System MeaXY Responsible for para-Hydroxylation of 2-Methyl-6-ethylaniline and 2,6-Diethylaniline in Sphingobium baderi DE-13.</title>
        <authorList>
            <person name="Cheng M."/>
            <person name="Meng Q."/>
            <person name="Yang Y."/>
            <person name="Chu C."/>
            <person name="Yan X."/>
            <person name="He J."/>
            <person name="Li S."/>
        </authorList>
    </citation>
    <scope>NUCLEOTIDE SEQUENCE [LARGE SCALE GENOMIC DNA]</scope>
    <source>
        <strain evidence="14 15">DE-13</strain>
    </source>
</reference>
<dbReference type="Proteomes" id="UP000056968">
    <property type="component" value="Chromosome"/>
</dbReference>
<comment type="similarity">
    <text evidence="11">Belongs to the TonB-dependent receptor family.</text>
</comment>
<sequence length="894" mass="95811">MMREIPKKALLAGISAIFAASPGAYAQSNTSTQSVSDNEISDIVVTARRRAESLQSVPVAITAITADVLREKAITTPYDLGNSTPGIVAATGSSQRNDVLYFIRGQGATFGSSPSVVTYFADVPQQTNSASGGSNITFYDLESVQVLKGPQGTLFGRSTTGGAVLLTPKAPSGEFDGFFEAALGNYSSREFTGAVNVPIFEDRLAIRVAGNYSYHDGFSKSLTTGQDLDDRDRSSYRISVLARPTDWLTSTTIFSDVNIKENGTASVLGTYEPNGVARRVVDPRLPGGSVITGSLLDTRVGAGILGVTPGVTEATASGYGYISVAGLCTNPGITALYAASGKSVANCINERIALINGVRASLDGEAARIAAGGSVRRLATTRPNFLRSQVQQLINTTELNFGELGFLGDTSFKNIFSTTRNLHSEVVREIQGGVGSGVVYNDLDVSNPNCTPTLCTGQVNVRDYGAGKNDWFDVWSEEAQVSGQIGGSHDWMIGYFTEHSNVNAYLNYPAIFQTLNGAFTVPAGLPGISTGYNRDYKSSQTGYFGQATIDFAAFGFEGLRLTGGYRYSVVKQSLLAVNALLPPTGVIVAPDNPAITTDDPIPASLKQTADSYTFSLDYKFSPDVMVYGTTRKGFKQGGINIQSILPAQNGVAAALPTFKPETVTDYELGIKADYNLGGIRMRTNLALFQADFSGLHRATSFFNGQTASNQIENAAKLRSRGLELEQVIRFTPAFTVNVNYAYLDAKFRSFPGVIVRPSDGAIIERSRTPITGAPKHKLDVAARYQYDAGDTGDFILAGNVSYQSRTSVSDDALFSLTPEEQSPYAIVNLRLDWNNIMDNAVDLSIFVKNLFNETYRTGAGNLVSSQLGTTPYVYGDPRVYGVQLRARFGRSAER</sequence>
<proteinExistence type="inferred from homology"/>